<dbReference type="AlphaFoldDB" id="A0A8J4PSI4"/>
<accession>A0A8J4PSI4</accession>
<comment type="caution">
    <text evidence="2">The sequence shown here is derived from an EMBL/GenBank/DDBJ whole genome shotgun (WGS) entry which is preliminary data.</text>
</comment>
<organism evidence="2 3">
    <name type="scientific">Polysphondylium violaceum</name>
    <dbReference type="NCBI Taxonomy" id="133409"/>
    <lineage>
        <taxon>Eukaryota</taxon>
        <taxon>Amoebozoa</taxon>
        <taxon>Evosea</taxon>
        <taxon>Eumycetozoa</taxon>
        <taxon>Dictyostelia</taxon>
        <taxon>Dictyosteliales</taxon>
        <taxon>Dictyosteliaceae</taxon>
        <taxon>Polysphondylium</taxon>
    </lineage>
</organism>
<proteinExistence type="predicted"/>
<dbReference type="EMBL" id="AJWJ01000306">
    <property type="protein sequence ID" value="KAF2072155.1"/>
    <property type="molecule type" value="Genomic_DNA"/>
</dbReference>
<protein>
    <submittedName>
        <fullName evidence="2">Uncharacterized protein</fullName>
    </submittedName>
</protein>
<sequence length="129" mass="14920">MPRTKTRVRDLEKEKKTYEKTIHDQKDIIANQEKLIQELEKKSDEKVPKLKNGIIDPVSPPSGHQGNPPENMDHGVLSPTKNLEKSPYVLEIKLKIPQDGTYSWTSWVSWAQEIFSIIKQIVQKLLKSF</sequence>
<evidence type="ECO:0000256" key="1">
    <source>
        <dbReference type="SAM" id="MobiDB-lite"/>
    </source>
</evidence>
<dbReference type="Proteomes" id="UP000695562">
    <property type="component" value="Unassembled WGS sequence"/>
</dbReference>
<keyword evidence="3" id="KW-1185">Reference proteome</keyword>
<evidence type="ECO:0000313" key="2">
    <source>
        <dbReference type="EMBL" id="KAF2072155.1"/>
    </source>
</evidence>
<name>A0A8J4PSI4_9MYCE</name>
<gene>
    <name evidence="2" type="ORF">CYY_006531</name>
</gene>
<feature type="region of interest" description="Disordered" evidence="1">
    <location>
        <begin position="41"/>
        <end position="80"/>
    </location>
</feature>
<evidence type="ECO:0000313" key="3">
    <source>
        <dbReference type="Proteomes" id="UP000695562"/>
    </source>
</evidence>
<reference evidence="2" key="1">
    <citation type="submission" date="2020-01" db="EMBL/GenBank/DDBJ databases">
        <title>Development of genomics and gene disruption for Polysphondylium violaceum indicates a role for the polyketide synthase stlB in stalk morphogenesis.</title>
        <authorList>
            <person name="Narita B."/>
            <person name="Kawabe Y."/>
            <person name="Kin K."/>
            <person name="Saito T."/>
            <person name="Gibbs R."/>
            <person name="Kuspa A."/>
            <person name="Muzny D."/>
            <person name="Queller D."/>
            <person name="Richards S."/>
            <person name="Strassman J."/>
            <person name="Sucgang R."/>
            <person name="Worley K."/>
            <person name="Schaap P."/>
        </authorList>
    </citation>
    <scope>NUCLEOTIDE SEQUENCE</scope>
    <source>
        <strain evidence="2">QSvi11</strain>
    </source>
</reference>